<keyword evidence="3" id="KW-1185">Reference proteome</keyword>
<keyword evidence="1" id="KW-0732">Signal</keyword>
<evidence type="ECO:0000313" key="3">
    <source>
        <dbReference type="Proteomes" id="UP001159427"/>
    </source>
</evidence>
<evidence type="ECO:0000256" key="1">
    <source>
        <dbReference type="SAM" id="SignalP"/>
    </source>
</evidence>
<evidence type="ECO:0000313" key="2">
    <source>
        <dbReference type="EMBL" id="CAH3014578.1"/>
    </source>
</evidence>
<dbReference type="Proteomes" id="UP001159427">
    <property type="component" value="Unassembled WGS sequence"/>
</dbReference>
<feature type="signal peptide" evidence="1">
    <location>
        <begin position="1"/>
        <end position="20"/>
    </location>
</feature>
<name>A0ABN8LI07_9CNID</name>
<organism evidence="2 3">
    <name type="scientific">Porites evermanni</name>
    <dbReference type="NCBI Taxonomy" id="104178"/>
    <lineage>
        <taxon>Eukaryota</taxon>
        <taxon>Metazoa</taxon>
        <taxon>Cnidaria</taxon>
        <taxon>Anthozoa</taxon>
        <taxon>Hexacorallia</taxon>
        <taxon>Scleractinia</taxon>
        <taxon>Fungiina</taxon>
        <taxon>Poritidae</taxon>
        <taxon>Porites</taxon>
    </lineage>
</organism>
<reference evidence="2 3" key="1">
    <citation type="submission" date="2022-05" db="EMBL/GenBank/DDBJ databases">
        <authorList>
            <consortium name="Genoscope - CEA"/>
            <person name="William W."/>
        </authorList>
    </citation>
    <scope>NUCLEOTIDE SEQUENCE [LARGE SCALE GENOMIC DNA]</scope>
</reference>
<protein>
    <submittedName>
        <fullName evidence="2">Uncharacterized protein</fullName>
    </submittedName>
</protein>
<accession>A0ABN8LI07</accession>
<feature type="chain" id="PRO_5045275537" evidence="1">
    <location>
        <begin position="21"/>
        <end position="67"/>
    </location>
</feature>
<proteinExistence type="predicted"/>
<gene>
    <name evidence="2" type="ORF">PEVE_00001790</name>
</gene>
<dbReference type="EMBL" id="CALNXI010000011">
    <property type="protein sequence ID" value="CAH3014578.1"/>
    <property type="molecule type" value="Genomic_DNA"/>
</dbReference>
<comment type="caution">
    <text evidence="2">The sequence shown here is derived from an EMBL/GenBank/DDBJ whole genome shotgun (WGS) entry which is preliminary data.</text>
</comment>
<sequence length="67" mass="8009">MSGLWLWTVRLFSFGLFLRGEEPLRLEKRHLRLPPNYQAESKKLPQRTEVKIPWSKAERKAKVSLLF</sequence>